<sequence length="140" mass="15363">MSSVLLEPEEYPERKIGRRLRCLSCLSVSLSCLLLHSYTVYTPEKRGTKEKSSTPAPKVSPNIFRSWFPPHARPPPSSLLLSGSILLARTRRGPAAGSSHGRHQGLPPVRGLCECHGASVYLLSSRHEQSDEEHINGGPI</sequence>
<evidence type="ECO:0000313" key="2">
    <source>
        <dbReference type="Proteomes" id="UP000314294"/>
    </source>
</evidence>
<organism evidence="1 2">
    <name type="scientific">Liparis tanakae</name>
    <name type="common">Tanaka's snailfish</name>
    <dbReference type="NCBI Taxonomy" id="230148"/>
    <lineage>
        <taxon>Eukaryota</taxon>
        <taxon>Metazoa</taxon>
        <taxon>Chordata</taxon>
        <taxon>Craniata</taxon>
        <taxon>Vertebrata</taxon>
        <taxon>Euteleostomi</taxon>
        <taxon>Actinopterygii</taxon>
        <taxon>Neopterygii</taxon>
        <taxon>Teleostei</taxon>
        <taxon>Neoteleostei</taxon>
        <taxon>Acanthomorphata</taxon>
        <taxon>Eupercaria</taxon>
        <taxon>Perciformes</taxon>
        <taxon>Cottioidei</taxon>
        <taxon>Cottales</taxon>
        <taxon>Liparidae</taxon>
        <taxon>Liparis</taxon>
    </lineage>
</organism>
<reference evidence="1 2" key="1">
    <citation type="submission" date="2019-03" db="EMBL/GenBank/DDBJ databases">
        <title>First draft genome of Liparis tanakae, snailfish: a comprehensive survey of snailfish specific genes.</title>
        <authorList>
            <person name="Kim W."/>
            <person name="Song I."/>
            <person name="Jeong J.-H."/>
            <person name="Kim D."/>
            <person name="Kim S."/>
            <person name="Ryu S."/>
            <person name="Song J.Y."/>
            <person name="Lee S.K."/>
        </authorList>
    </citation>
    <scope>NUCLEOTIDE SEQUENCE [LARGE SCALE GENOMIC DNA]</scope>
    <source>
        <tissue evidence="1">Muscle</tissue>
    </source>
</reference>
<protein>
    <submittedName>
        <fullName evidence="1">Uncharacterized protein</fullName>
    </submittedName>
</protein>
<name>A0A4Z2J712_9TELE</name>
<gene>
    <name evidence="1" type="ORF">EYF80_003823</name>
</gene>
<accession>A0A4Z2J712</accession>
<evidence type="ECO:0000313" key="1">
    <source>
        <dbReference type="EMBL" id="TNN85979.1"/>
    </source>
</evidence>
<dbReference type="AlphaFoldDB" id="A0A4Z2J712"/>
<dbReference type="EMBL" id="SRLO01000018">
    <property type="protein sequence ID" value="TNN85979.1"/>
    <property type="molecule type" value="Genomic_DNA"/>
</dbReference>
<proteinExistence type="predicted"/>
<keyword evidence="2" id="KW-1185">Reference proteome</keyword>
<comment type="caution">
    <text evidence="1">The sequence shown here is derived from an EMBL/GenBank/DDBJ whole genome shotgun (WGS) entry which is preliminary data.</text>
</comment>
<dbReference type="Proteomes" id="UP000314294">
    <property type="component" value="Unassembled WGS sequence"/>
</dbReference>